<evidence type="ECO:0000256" key="1">
    <source>
        <dbReference type="ARBA" id="ARBA00004651"/>
    </source>
</evidence>
<evidence type="ECO:0000256" key="8">
    <source>
        <dbReference type="SAM" id="Phobius"/>
    </source>
</evidence>
<evidence type="ECO:0000256" key="2">
    <source>
        <dbReference type="ARBA" id="ARBA00007776"/>
    </source>
</evidence>
<comment type="similarity">
    <text evidence="2">Belongs to the MreD family.</text>
</comment>
<feature type="transmembrane region" description="Helical" evidence="8">
    <location>
        <begin position="34"/>
        <end position="51"/>
    </location>
</feature>
<feature type="transmembrane region" description="Helical" evidence="8">
    <location>
        <begin position="140"/>
        <end position="158"/>
    </location>
</feature>
<evidence type="ECO:0000256" key="7">
    <source>
        <dbReference type="ARBA" id="ARBA00023136"/>
    </source>
</evidence>
<evidence type="ECO:0000256" key="4">
    <source>
        <dbReference type="ARBA" id="ARBA00022692"/>
    </source>
</evidence>
<keyword evidence="6 8" id="KW-1133">Transmembrane helix</keyword>
<reference evidence="9 10" key="1">
    <citation type="submission" date="2014-04" db="EMBL/GenBank/DDBJ databases">
        <title>Draft genome sequence of Bacillus azotoformans MEV2011, a (co-) denitrifying strain unable to grow in the presence of oxygen.</title>
        <authorList>
            <person name="Nielsen M."/>
            <person name="Schreiber L."/>
            <person name="Finster K."/>
            <person name="Schramm A."/>
        </authorList>
    </citation>
    <scope>NUCLEOTIDE SEQUENCE [LARGE SCALE GENOMIC DNA]</scope>
    <source>
        <strain evidence="9 10">MEV2011</strain>
    </source>
</reference>
<dbReference type="GO" id="GO:0005886">
    <property type="term" value="C:plasma membrane"/>
    <property type="evidence" value="ECO:0007669"/>
    <property type="project" value="UniProtKB-SubCell"/>
</dbReference>
<sequence>MKRFLLAFIVFLAFLSESIFIELFPAERFGIDRIFVPRFMIVMIMLISFFYDRNKALLFAIIFGLLFDIVYTDIIGVYMFSFPLIVYVISLSMKVLHRNLLVIFFVVLVGISLLEGFVFGILFLVNVAQLDWNQFLYDRLFPTLVLNGVFLIVIYYPMKKFLLRVEKWANKENDKLV</sequence>
<protein>
    <submittedName>
        <fullName evidence="9">Rod shape-determining protein MreD</fullName>
    </submittedName>
</protein>
<name>A0A072NRA3_SCHAZ</name>
<gene>
    <name evidence="9" type="ORF">M670_01204</name>
</gene>
<evidence type="ECO:0000313" key="10">
    <source>
        <dbReference type="Proteomes" id="UP000027936"/>
    </source>
</evidence>
<feature type="transmembrane region" description="Helical" evidence="8">
    <location>
        <begin position="100"/>
        <end position="128"/>
    </location>
</feature>
<evidence type="ECO:0000313" key="9">
    <source>
        <dbReference type="EMBL" id="KEF39438.1"/>
    </source>
</evidence>
<evidence type="ECO:0000256" key="6">
    <source>
        <dbReference type="ARBA" id="ARBA00022989"/>
    </source>
</evidence>
<keyword evidence="4 8" id="KW-0812">Transmembrane</keyword>
<feature type="transmembrane region" description="Helical" evidence="8">
    <location>
        <begin position="58"/>
        <end position="80"/>
    </location>
</feature>
<dbReference type="EMBL" id="JJRY01000003">
    <property type="protein sequence ID" value="KEF39438.1"/>
    <property type="molecule type" value="Genomic_DNA"/>
</dbReference>
<keyword evidence="3" id="KW-1003">Cell membrane</keyword>
<proteinExistence type="inferred from homology"/>
<evidence type="ECO:0000256" key="3">
    <source>
        <dbReference type="ARBA" id="ARBA00022475"/>
    </source>
</evidence>
<dbReference type="AlphaFoldDB" id="A0A072NRA3"/>
<keyword evidence="7 8" id="KW-0472">Membrane</keyword>
<dbReference type="NCBIfam" id="TIGR03426">
    <property type="entry name" value="shape_MreD"/>
    <property type="match status" value="1"/>
</dbReference>
<dbReference type="InterPro" id="IPR007227">
    <property type="entry name" value="Cell_shape_determining_MreD"/>
</dbReference>
<accession>A0A072NRA3</accession>
<evidence type="ECO:0000256" key="5">
    <source>
        <dbReference type="ARBA" id="ARBA00022960"/>
    </source>
</evidence>
<dbReference type="Pfam" id="PF04093">
    <property type="entry name" value="MreD"/>
    <property type="match status" value="1"/>
</dbReference>
<comment type="caution">
    <text evidence="9">The sequence shown here is derived from an EMBL/GenBank/DDBJ whole genome shotgun (WGS) entry which is preliminary data.</text>
</comment>
<keyword evidence="5" id="KW-0133">Cell shape</keyword>
<dbReference type="PATRIC" id="fig|1348973.3.peg.1177"/>
<dbReference type="RefSeq" id="WP_003331805.1">
    <property type="nucleotide sequence ID" value="NZ_JJRY01000003.1"/>
</dbReference>
<comment type="subcellular location">
    <subcellularLocation>
        <location evidence="1">Cell membrane</location>
        <topology evidence="1">Multi-pass membrane protein</topology>
    </subcellularLocation>
</comment>
<organism evidence="9 10">
    <name type="scientific">Schinkia azotoformans MEV2011</name>
    <dbReference type="NCBI Taxonomy" id="1348973"/>
    <lineage>
        <taxon>Bacteria</taxon>
        <taxon>Bacillati</taxon>
        <taxon>Bacillota</taxon>
        <taxon>Bacilli</taxon>
        <taxon>Bacillales</taxon>
        <taxon>Bacillaceae</taxon>
        <taxon>Calidifontibacillus/Schinkia group</taxon>
        <taxon>Schinkia</taxon>
    </lineage>
</organism>
<dbReference type="GO" id="GO:0008360">
    <property type="term" value="P:regulation of cell shape"/>
    <property type="evidence" value="ECO:0007669"/>
    <property type="project" value="UniProtKB-KW"/>
</dbReference>
<dbReference type="Proteomes" id="UP000027936">
    <property type="component" value="Unassembled WGS sequence"/>
</dbReference>